<dbReference type="EC" id="2.3.2.2" evidence="11"/>
<evidence type="ECO:0000256" key="11">
    <source>
        <dbReference type="RuleBase" id="RU368036"/>
    </source>
</evidence>
<keyword evidence="14" id="KW-1185">Reference proteome</keyword>
<dbReference type="PANTHER" id="PTHR43199">
    <property type="entry name" value="GLUTATHIONE HYDROLASE"/>
    <property type="match status" value="1"/>
</dbReference>
<dbReference type="EMBL" id="AKJY01000065">
    <property type="protein sequence ID" value="EJL69800.1"/>
    <property type="molecule type" value="Genomic_DNA"/>
</dbReference>
<feature type="active site" description="Nucleophile" evidence="9">
    <location>
        <position position="419"/>
    </location>
</feature>
<dbReference type="PRINTS" id="PR01210">
    <property type="entry name" value="GGTRANSPTASE"/>
</dbReference>
<feature type="binding site" evidence="10">
    <location>
        <position position="145"/>
    </location>
    <ligand>
        <name>L-glutamate</name>
        <dbReference type="ChEBI" id="CHEBI:29985"/>
    </ligand>
</feature>
<keyword evidence="12" id="KW-0812">Transmembrane</keyword>
<comment type="catalytic activity">
    <reaction evidence="1 11">
        <text>an S-substituted glutathione + H2O = an S-substituted L-cysteinylglycine + L-glutamate</text>
        <dbReference type="Rhea" id="RHEA:59468"/>
        <dbReference type="ChEBI" id="CHEBI:15377"/>
        <dbReference type="ChEBI" id="CHEBI:29985"/>
        <dbReference type="ChEBI" id="CHEBI:90779"/>
        <dbReference type="ChEBI" id="CHEBI:143103"/>
        <dbReference type="EC" id="3.4.19.13"/>
    </reaction>
</comment>
<keyword evidence="11" id="KW-0317">Glutathione biosynthesis</keyword>
<comment type="caution">
    <text evidence="13">The sequence shown here is derived from an EMBL/GenBank/DDBJ whole genome shotgun (WGS) entry which is preliminary data.</text>
</comment>
<evidence type="ECO:0000256" key="9">
    <source>
        <dbReference type="PIRSR" id="PIRSR600101-1"/>
    </source>
</evidence>
<name>J2JPN9_9FLAO</name>
<organism evidence="13 14">
    <name type="scientific">Chryseobacterium populi</name>
    <dbReference type="NCBI Taxonomy" id="1144316"/>
    <lineage>
        <taxon>Bacteria</taxon>
        <taxon>Pseudomonadati</taxon>
        <taxon>Bacteroidota</taxon>
        <taxon>Flavobacteriia</taxon>
        <taxon>Flavobacteriales</taxon>
        <taxon>Weeksellaceae</taxon>
        <taxon>Chryseobacterium group</taxon>
        <taxon>Chryseobacterium</taxon>
    </lineage>
</organism>
<dbReference type="NCBIfam" id="TIGR00066">
    <property type="entry name" value="g_glut_trans"/>
    <property type="match status" value="1"/>
</dbReference>
<dbReference type="SUPFAM" id="SSF56235">
    <property type="entry name" value="N-terminal nucleophile aminohydrolases (Ntn hydrolases)"/>
    <property type="match status" value="1"/>
</dbReference>
<keyword evidence="5 11" id="KW-0378">Hydrolase</keyword>
<comment type="catalytic activity">
    <reaction evidence="8 11">
        <text>an N-terminal (5-L-glutamyl)-[peptide] + an alpha-amino acid = 5-L-glutamyl amino acid + an N-terminal L-alpha-aminoacyl-[peptide]</text>
        <dbReference type="Rhea" id="RHEA:23904"/>
        <dbReference type="Rhea" id="RHEA-COMP:9780"/>
        <dbReference type="Rhea" id="RHEA-COMP:9795"/>
        <dbReference type="ChEBI" id="CHEBI:77644"/>
        <dbReference type="ChEBI" id="CHEBI:78597"/>
        <dbReference type="ChEBI" id="CHEBI:78599"/>
        <dbReference type="ChEBI" id="CHEBI:78608"/>
        <dbReference type="EC" id="2.3.2.2"/>
    </reaction>
</comment>
<dbReference type="InterPro" id="IPR051792">
    <property type="entry name" value="GGT_bact"/>
</dbReference>
<evidence type="ECO:0000256" key="10">
    <source>
        <dbReference type="PIRSR" id="PIRSR600101-2"/>
    </source>
</evidence>
<evidence type="ECO:0000256" key="6">
    <source>
        <dbReference type="ARBA" id="ARBA00023145"/>
    </source>
</evidence>
<reference evidence="13 14" key="1">
    <citation type="journal article" date="2012" name="J. Bacteriol.">
        <title>Twenty-one genome sequences from Pseudomonas species and 19 genome sequences from diverse bacteria isolated from the rhizosphere and endosphere of Populus deltoides.</title>
        <authorList>
            <person name="Brown S.D."/>
            <person name="Utturkar S.M."/>
            <person name="Klingeman D.M."/>
            <person name="Johnson C.M."/>
            <person name="Martin S.L."/>
            <person name="Land M.L."/>
            <person name="Lu T.Y."/>
            <person name="Schadt C.W."/>
            <person name="Doktycz M.J."/>
            <person name="Pelletier D.A."/>
        </authorList>
    </citation>
    <scope>NUCLEOTIDE SEQUENCE [LARGE SCALE GENOMIC DNA]</scope>
    <source>
        <strain evidence="13 14">CF314</strain>
    </source>
</reference>
<dbReference type="MEROPS" id="T03.001"/>
<dbReference type="GO" id="GO:0006750">
    <property type="term" value="P:glutathione biosynthetic process"/>
    <property type="evidence" value="ECO:0007669"/>
    <property type="project" value="UniProtKB-KW"/>
</dbReference>
<dbReference type="UniPathway" id="UPA00204"/>
<feature type="binding site" evidence="10">
    <location>
        <begin position="437"/>
        <end position="439"/>
    </location>
    <ligand>
        <name>L-glutamate</name>
        <dbReference type="ChEBI" id="CHEBI:29985"/>
    </ligand>
</feature>
<proteinExistence type="inferred from homology"/>
<keyword evidence="4 11" id="KW-0808">Transferase</keyword>
<evidence type="ECO:0000256" key="5">
    <source>
        <dbReference type="ARBA" id="ARBA00022801"/>
    </source>
</evidence>
<protein>
    <recommendedName>
        <fullName evidence="11">Glutathione hydrolase proenzyme</fullName>
        <ecNumber evidence="11">2.3.2.2</ecNumber>
        <ecNumber evidence="11">3.4.19.13</ecNumber>
    </recommendedName>
    <component>
        <recommendedName>
            <fullName evidence="11">Glutathione hydrolase large chain</fullName>
        </recommendedName>
    </component>
    <component>
        <recommendedName>
            <fullName evidence="11">Glutathione hydrolase small chain</fullName>
        </recommendedName>
    </component>
</protein>
<keyword evidence="6 11" id="KW-0865">Zymogen</keyword>
<dbReference type="GO" id="GO:0006751">
    <property type="term" value="P:glutathione catabolic process"/>
    <property type="evidence" value="ECO:0007669"/>
    <property type="project" value="UniProtKB-UniRule"/>
</dbReference>
<dbReference type="InterPro" id="IPR000101">
    <property type="entry name" value="GGT_peptidase"/>
</dbReference>
<gene>
    <name evidence="13" type="ORF">PMI13_03092</name>
</gene>
<dbReference type="AlphaFoldDB" id="J2JPN9"/>
<keyword evidence="12" id="KW-0472">Membrane</keyword>
<comment type="similarity">
    <text evidence="3 11">Belongs to the gamma-glutamyltransferase family.</text>
</comment>
<sequence length="607" mass="66679">MAAFYYNSFQQSKHTLFYNCYYRYKLILQAGISLKIIYFCLKHNLMKRVFLVAILMAFHFSPAQFTGFNIVKEVKVKNKGVVVSAHPLASEAGAKILKTGGNAYDAVVATQYALAVVYPQAGNIGGGGFLVGVKNNGEKFTLDYRETAPLKASRDMYIDKNGKADTDLSQNGRLAVGVPGSVAGFFATLKHCKLPMDKIIQPAIDLAENGFAITEQEANLLNANKDNFKKHNQSAIVFVKDTPWKTGDILVQKELAETLKLIQKSGLKGFYEGKTAALLVAEMKKGNGIVTSQDLKNYKVAERKALEFDYKGNNVVSMPLPSSGGLLLAQMLKMASYENLEKYQQNSTQAVQIMVEAERRAYADRAEYMGDPDFIQDKTAYLISDGYLKSRWKNFSFDKATPSAEVGKIIQQPKESTETTHISVIDKDGNAASVTTTLNGLYGSKVVVAGAGFFLNNEMDDFSVKPGVPNMFGAVGGEANSIQPNKRMLSSMTPTILLKNGKPYMVVGTPGGTTIPTSVYQSIVNVVDFKLNTNISVNSPKFHHQWLPETVSVENNFPETTISELQKKNYKIDRIKQIGRTEMILIDDNGSIHAVADGRGDDSVAVE</sequence>
<dbReference type="GO" id="GO:0103068">
    <property type="term" value="F:leukotriene C4 gamma-glutamyl transferase activity"/>
    <property type="evidence" value="ECO:0007669"/>
    <property type="project" value="UniProtKB-EC"/>
</dbReference>
<dbReference type="GO" id="GO:0036374">
    <property type="term" value="F:glutathione hydrolase activity"/>
    <property type="evidence" value="ECO:0007669"/>
    <property type="project" value="UniProtKB-UniRule"/>
</dbReference>
<evidence type="ECO:0000256" key="1">
    <source>
        <dbReference type="ARBA" id="ARBA00001049"/>
    </source>
</evidence>
<keyword evidence="7 11" id="KW-0012">Acyltransferase</keyword>
<evidence type="ECO:0000256" key="7">
    <source>
        <dbReference type="ARBA" id="ARBA00023315"/>
    </source>
</evidence>
<dbReference type="EC" id="3.4.19.13" evidence="11"/>
<dbReference type="InterPro" id="IPR043137">
    <property type="entry name" value="GGT_ssub_C"/>
</dbReference>
<feature type="binding site" evidence="10">
    <location>
        <position position="512"/>
    </location>
    <ligand>
        <name>L-glutamate</name>
        <dbReference type="ChEBI" id="CHEBI:29985"/>
    </ligand>
</feature>
<evidence type="ECO:0000313" key="14">
    <source>
        <dbReference type="Proteomes" id="UP000007509"/>
    </source>
</evidence>
<feature type="transmembrane region" description="Helical" evidence="12">
    <location>
        <begin position="48"/>
        <end position="68"/>
    </location>
</feature>
<evidence type="ECO:0000256" key="8">
    <source>
        <dbReference type="ARBA" id="ARBA00047417"/>
    </source>
</evidence>
<dbReference type="Gene3D" id="1.10.246.130">
    <property type="match status" value="1"/>
</dbReference>
<dbReference type="PANTHER" id="PTHR43199:SF1">
    <property type="entry name" value="GLUTATHIONE HYDROLASE PROENZYME"/>
    <property type="match status" value="1"/>
</dbReference>
<comment type="PTM">
    <text evidence="11">Cleaved by autocatalysis into a large and a small subunit.</text>
</comment>
<evidence type="ECO:0000256" key="4">
    <source>
        <dbReference type="ARBA" id="ARBA00022679"/>
    </source>
</evidence>
<feature type="binding site" evidence="10">
    <location>
        <position position="461"/>
    </location>
    <ligand>
        <name>L-glutamate</name>
        <dbReference type="ChEBI" id="CHEBI:29985"/>
    </ligand>
</feature>
<dbReference type="InterPro" id="IPR043138">
    <property type="entry name" value="GGT_lsub"/>
</dbReference>
<feature type="binding site" evidence="10">
    <location>
        <begin position="490"/>
        <end position="491"/>
    </location>
    <ligand>
        <name>L-glutamate</name>
        <dbReference type="ChEBI" id="CHEBI:29985"/>
    </ligand>
</feature>
<evidence type="ECO:0000313" key="13">
    <source>
        <dbReference type="EMBL" id="EJL69800.1"/>
    </source>
</evidence>
<keyword evidence="12" id="KW-1133">Transmembrane helix</keyword>
<evidence type="ECO:0000256" key="2">
    <source>
        <dbReference type="ARBA" id="ARBA00001089"/>
    </source>
</evidence>
<evidence type="ECO:0000256" key="12">
    <source>
        <dbReference type="SAM" id="Phobius"/>
    </source>
</evidence>
<comment type="pathway">
    <text evidence="11">Sulfur metabolism; glutathione metabolism.</text>
</comment>
<dbReference type="InterPro" id="IPR029055">
    <property type="entry name" value="Ntn_hydrolases_N"/>
</dbReference>
<dbReference type="PATRIC" id="fig|1144316.3.peg.3111"/>
<dbReference type="Pfam" id="PF01019">
    <property type="entry name" value="G_glu_transpept"/>
    <property type="match status" value="1"/>
</dbReference>
<dbReference type="Gene3D" id="3.60.20.40">
    <property type="match status" value="1"/>
</dbReference>
<comment type="subunit">
    <text evidence="11">This enzyme consists of two polypeptide chains, which are synthesized in precursor form from a single polypeptide.</text>
</comment>
<evidence type="ECO:0000256" key="3">
    <source>
        <dbReference type="ARBA" id="ARBA00009381"/>
    </source>
</evidence>
<dbReference type="Proteomes" id="UP000007509">
    <property type="component" value="Unassembled WGS sequence"/>
</dbReference>
<accession>J2JPN9</accession>
<comment type="catalytic activity">
    <reaction evidence="2 11">
        <text>glutathione + H2O = L-cysteinylglycine + L-glutamate</text>
        <dbReference type="Rhea" id="RHEA:28807"/>
        <dbReference type="ChEBI" id="CHEBI:15377"/>
        <dbReference type="ChEBI" id="CHEBI:29985"/>
        <dbReference type="ChEBI" id="CHEBI:57925"/>
        <dbReference type="ChEBI" id="CHEBI:61694"/>
        <dbReference type="EC" id="3.4.19.13"/>
    </reaction>
</comment>